<proteinExistence type="predicted"/>
<sequence>VGGTGVFLPCGTGHQSGCSTVLIPAGVAQALRLHFDGISTQFDPGAIGGFPMQPAIFLPKRIPGGKKV</sequence>
<protein>
    <submittedName>
        <fullName evidence="1">Uncharacterized protein</fullName>
    </submittedName>
</protein>
<accession>A0A059D526</accession>
<gene>
    <name evidence="1" type="ORF">EUGRSUZ_B02293</name>
</gene>
<dbReference type="AlphaFoldDB" id="A0A059D526"/>
<dbReference type="InParanoid" id="A0A059D526"/>
<evidence type="ECO:0000313" key="1">
    <source>
        <dbReference type="EMBL" id="KCW85491.1"/>
    </source>
</evidence>
<feature type="non-terminal residue" evidence="1">
    <location>
        <position position="1"/>
    </location>
</feature>
<reference evidence="1" key="1">
    <citation type="submission" date="2013-07" db="EMBL/GenBank/DDBJ databases">
        <title>The genome of Eucalyptus grandis.</title>
        <authorList>
            <person name="Schmutz J."/>
            <person name="Hayes R."/>
            <person name="Myburg A."/>
            <person name="Tuskan G."/>
            <person name="Grattapaglia D."/>
            <person name="Rokhsar D.S."/>
        </authorList>
    </citation>
    <scope>NUCLEOTIDE SEQUENCE</scope>
    <source>
        <tissue evidence="1">Leaf extractions</tissue>
    </source>
</reference>
<dbReference type="EMBL" id="KK198754">
    <property type="protein sequence ID" value="KCW85491.1"/>
    <property type="molecule type" value="Genomic_DNA"/>
</dbReference>
<name>A0A059D526_EUCGR</name>
<dbReference type="Gramene" id="KCW85491">
    <property type="protein sequence ID" value="KCW85491"/>
    <property type="gene ID" value="EUGRSUZ_B02293"/>
</dbReference>
<organism evidence="1">
    <name type="scientific">Eucalyptus grandis</name>
    <name type="common">Flooded gum</name>
    <dbReference type="NCBI Taxonomy" id="71139"/>
    <lineage>
        <taxon>Eukaryota</taxon>
        <taxon>Viridiplantae</taxon>
        <taxon>Streptophyta</taxon>
        <taxon>Embryophyta</taxon>
        <taxon>Tracheophyta</taxon>
        <taxon>Spermatophyta</taxon>
        <taxon>Magnoliopsida</taxon>
        <taxon>eudicotyledons</taxon>
        <taxon>Gunneridae</taxon>
        <taxon>Pentapetalae</taxon>
        <taxon>rosids</taxon>
        <taxon>malvids</taxon>
        <taxon>Myrtales</taxon>
        <taxon>Myrtaceae</taxon>
        <taxon>Myrtoideae</taxon>
        <taxon>Eucalypteae</taxon>
        <taxon>Eucalyptus</taxon>
    </lineage>
</organism>